<dbReference type="InterPro" id="IPR008585">
    <property type="entry name" value="Gamma_PGA_hydro"/>
</dbReference>
<evidence type="ECO:0000313" key="1">
    <source>
        <dbReference type="EMBL" id="SVC21181.1"/>
    </source>
</evidence>
<dbReference type="Gene3D" id="3.40.630.100">
    <property type="entry name" value="Poly-gamma-glutamate hydrolase, zinc-binding motif"/>
    <property type="match status" value="1"/>
</dbReference>
<sequence>MERATEAVALDVAENTDSSYYAVIQPEGSRMHLSSKYFDPNQSLKLGQFLEKIDTLVSIHGYGKEDDFWALLLGGSNRELAHHLAGSLREVLPEEYRVVDQIDNIPPPFRGVHPDNPVNFPINGGVQIEIPPGLRWNREHNFWSDADGTPRSEDLNKLIKGLVSGINSWQDKKNC</sequence>
<accession>A0A382KEM4</accession>
<dbReference type="EMBL" id="UINC01079308">
    <property type="protein sequence ID" value="SVC21181.1"/>
    <property type="molecule type" value="Genomic_DNA"/>
</dbReference>
<reference evidence="1" key="1">
    <citation type="submission" date="2018-05" db="EMBL/GenBank/DDBJ databases">
        <authorList>
            <person name="Lanie J.A."/>
            <person name="Ng W.-L."/>
            <person name="Kazmierczak K.M."/>
            <person name="Andrzejewski T.M."/>
            <person name="Davidsen T.M."/>
            <person name="Wayne K.J."/>
            <person name="Tettelin H."/>
            <person name="Glass J.I."/>
            <person name="Rusch D."/>
            <person name="Podicherti R."/>
            <person name="Tsui H.-C.T."/>
            <person name="Winkler M.E."/>
        </authorList>
    </citation>
    <scope>NUCLEOTIDE SEQUENCE</scope>
</reference>
<dbReference type="Pfam" id="PF05908">
    <property type="entry name" value="Gamma_PGA_hydro"/>
    <property type="match status" value="1"/>
</dbReference>
<dbReference type="AlphaFoldDB" id="A0A382KEM4"/>
<protein>
    <recommendedName>
        <fullName evidence="2">Replication protein</fullName>
    </recommendedName>
</protein>
<organism evidence="1">
    <name type="scientific">marine metagenome</name>
    <dbReference type="NCBI Taxonomy" id="408172"/>
    <lineage>
        <taxon>unclassified sequences</taxon>
        <taxon>metagenomes</taxon>
        <taxon>ecological metagenomes</taxon>
    </lineage>
</organism>
<dbReference type="InterPro" id="IPR038128">
    <property type="entry name" value="Gamma_PGA_hydro_sf"/>
</dbReference>
<proteinExistence type="predicted"/>
<name>A0A382KEM4_9ZZZZ</name>
<evidence type="ECO:0008006" key="2">
    <source>
        <dbReference type="Google" id="ProtNLM"/>
    </source>
</evidence>
<gene>
    <name evidence="1" type="ORF">METZ01_LOCUS274035</name>
</gene>